<dbReference type="Pfam" id="PF04542">
    <property type="entry name" value="Sigma70_r2"/>
    <property type="match status" value="1"/>
</dbReference>
<dbReference type="NCBIfam" id="TIGR02937">
    <property type="entry name" value="sigma70-ECF"/>
    <property type="match status" value="1"/>
</dbReference>
<dbReference type="GO" id="GO:0016987">
    <property type="term" value="F:sigma factor activity"/>
    <property type="evidence" value="ECO:0007669"/>
    <property type="project" value="UniProtKB-KW"/>
</dbReference>
<dbReference type="InterPro" id="IPR007627">
    <property type="entry name" value="RNA_pol_sigma70_r2"/>
</dbReference>
<dbReference type="SUPFAM" id="SSF88659">
    <property type="entry name" value="Sigma3 and sigma4 domains of RNA polymerase sigma factors"/>
    <property type="match status" value="1"/>
</dbReference>
<keyword evidence="3" id="KW-0731">Sigma factor</keyword>
<feature type="transmembrane region" description="Helical" evidence="7">
    <location>
        <begin position="49"/>
        <end position="74"/>
    </location>
</feature>
<evidence type="ECO:0000259" key="8">
    <source>
        <dbReference type="Pfam" id="PF04542"/>
    </source>
</evidence>
<evidence type="ECO:0000256" key="1">
    <source>
        <dbReference type="ARBA" id="ARBA00007788"/>
    </source>
</evidence>
<evidence type="ECO:0000256" key="5">
    <source>
        <dbReference type="ARBA" id="ARBA00023163"/>
    </source>
</evidence>
<keyword evidence="7" id="KW-1133">Transmembrane helix</keyword>
<dbReference type="InterPro" id="IPR000943">
    <property type="entry name" value="RNA_pol_sigma70"/>
</dbReference>
<gene>
    <name evidence="10" type="ORF">CDEB00056_LOCUS88</name>
</gene>
<keyword evidence="2" id="KW-0805">Transcription regulation</keyword>
<dbReference type="InterPro" id="IPR013325">
    <property type="entry name" value="RNA_pol_sigma_r2"/>
</dbReference>
<protein>
    <recommendedName>
        <fullName evidence="11">RNA polymerase sigma-70 domain-containing protein</fullName>
    </recommendedName>
</protein>
<dbReference type="GO" id="GO:0006352">
    <property type="term" value="P:DNA-templated transcription initiation"/>
    <property type="evidence" value="ECO:0007669"/>
    <property type="project" value="InterPro"/>
</dbReference>
<dbReference type="Gene3D" id="1.20.140.160">
    <property type="match status" value="1"/>
</dbReference>
<dbReference type="InterPro" id="IPR050239">
    <property type="entry name" value="Sigma-70_RNA_pol_init_factors"/>
</dbReference>
<reference evidence="10" key="1">
    <citation type="submission" date="2021-01" db="EMBL/GenBank/DDBJ databases">
        <authorList>
            <person name="Corre E."/>
            <person name="Pelletier E."/>
            <person name="Niang G."/>
            <person name="Scheremetjew M."/>
            <person name="Finn R."/>
            <person name="Kale V."/>
            <person name="Holt S."/>
            <person name="Cochrane G."/>
            <person name="Meng A."/>
            <person name="Brown T."/>
            <person name="Cohen L."/>
        </authorList>
    </citation>
    <scope>NUCLEOTIDE SEQUENCE</scope>
    <source>
        <strain evidence="10">MM31A-1</strain>
    </source>
</reference>
<dbReference type="EMBL" id="HBIO01000124">
    <property type="protein sequence ID" value="CAE0455247.1"/>
    <property type="molecule type" value="Transcribed_RNA"/>
</dbReference>
<keyword evidence="7" id="KW-0812">Transmembrane</keyword>
<dbReference type="Gene3D" id="1.20.120.1810">
    <property type="match status" value="1"/>
</dbReference>
<keyword evidence="4" id="KW-0238">DNA-binding</keyword>
<evidence type="ECO:0000256" key="7">
    <source>
        <dbReference type="SAM" id="Phobius"/>
    </source>
</evidence>
<dbReference type="AlphaFoldDB" id="A0A7S3PTZ2"/>
<dbReference type="Pfam" id="PF04545">
    <property type="entry name" value="Sigma70_r4"/>
    <property type="match status" value="1"/>
</dbReference>
<keyword evidence="7" id="KW-0472">Membrane</keyword>
<dbReference type="InterPro" id="IPR013324">
    <property type="entry name" value="RNA_pol_sigma_r3/r4-like"/>
</dbReference>
<evidence type="ECO:0000313" key="10">
    <source>
        <dbReference type="EMBL" id="CAE0455247.1"/>
    </source>
</evidence>
<dbReference type="InterPro" id="IPR014284">
    <property type="entry name" value="RNA_pol_sigma-70_dom"/>
</dbReference>
<organism evidence="10">
    <name type="scientific">Chaetoceros debilis</name>
    <dbReference type="NCBI Taxonomy" id="122233"/>
    <lineage>
        <taxon>Eukaryota</taxon>
        <taxon>Sar</taxon>
        <taxon>Stramenopiles</taxon>
        <taxon>Ochrophyta</taxon>
        <taxon>Bacillariophyta</taxon>
        <taxon>Coscinodiscophyceae</taxon>
        <taxon>Chaetocerotophycidae</taxon>
        <taxon>Chaetocerotales</taxon>
        <taxon>Chaetocerotaceae</taxon>
        <taxon>Chaetoceros</taxon>
    </lineage>
</organism>
<keyword evidence="5" id="KW-0804">Transcription</keyword>
<feature type="domain" description="RNA polymerase sigma-70 region 2" evidence="8">
    <location>
        <begin position="472"/>
        <end position="515"/>
    </location>
</feature>
<proteinExistence type="inferred from homology"/>
<evidence type="ECO:0000256" key="2">
    <source>
        <dbReference type="ARBA" id="ARBA00023015"/>
    </source>
</evidence>
<evidence type="ECO:0000256" key="6">
    <source>
        <dbReference type="SAM" id="MobiDB-lite"/>
    </source>
</evidence>
<evidence type="ECO:0000256" key="4">
    <source>
        <dbReference type="ARBA" id="ARBA00023125"/>
    </source>
</evidence>
<dbReference type="PRINTS" id="PR00046">
    <property type="entry name" value="SIGMA70FCT"/>
</dbReference>
<accession>A0A7S3PTZ2</accession>
<evidence type="ECO:0000256" key="3">
    <source>
        <dbReference type="ARBA" id="ARBA00023082"/>
    </source>
</evidence>
<feature type="compositionally biased region" description="Basic and acidic residues" evidence="6">
    <location>
        <begin position="280"/>
        <end position="302"/>
    </location>
</feature>
<sequence length="704" mass="78144">MTTSKYDRKTRSDGKFQISVVGKEASHPPLHLVNGVYGRKGMHSFPKPSISLSLLGVATIFLSSTLSPVNALVIQKNTPSMNSSHALDLLNTARRLRSQRKISKGGDKRTQELKRRIKMKSSVPHNTSWTSLFDDEERIAAKSILEQQDAFMTSRVQAQLPSVKSLQGSLGSEIPDMELRLQMEAAKLRASSCNGNLVRGSAVAAALAFMDVHHEKLGTGTSAIEKVAMSSLPIQLPGLATAALSNVSLITATSQEQRSSSRKSAVEMSPNASSGKRNNIKIDRARTHEKETSNAAVREKTGEFSNLKGRRTKDDTRNKSHQRRKSLKVRSKDISTIMATRRALEINTKQKKSASQPSTKTEKEQQSPRSTRVSHEQEIQLAHIIQRGVELHSLKSKFEEKKGRDINRQEWTELAQLDSPRELRRMVSDYRKAKNKLVMANMGLVHAIVRSRLGISGGRDSGGLKTSTSAATSGTSYEELIQEGSLGLLRASELFDPSRGLRFSTYATIWIKGVLSNSNVSETICLPQREKTKYNKIQKAITDILSERGGDEDEIHQPSHEDIASHCGLGLDEVELVMVKMKRARNVLSLDYQYDSFSRSGVQNDKFSALSNDKNLMDDVDLVERLHVRADVIAALTRNLDPREARLMRLRYGLNDGRTRSIKDCAEAMGISRSRAQELAVGCLKKLREADDAESLQEYLLSVA</sequence>
<dbReference type="PANTHER" id="PTHR30603:SF47">
    <property type="entry name" value="RNA POLYMERASE SIGMA FACTOR SIGD, CHLOROPLASTIC"/>
    <property type="match status" value="1"/>
</dbReference>
<dbReference type="GO" id="GO:0003677">
    <property type="term" value="F:DNA binding"/>
    <property type="evidence" value="ECO:0007669"/>
    <property type="project" value="UniProtKB-KW"/>
</dbReference>
<feature type="domain" description="RNA polymerase sigma-70 region 4" evidence="9">
    <location>
        <begin position="639"/>
        <end position="689"/>
    </location>
</feature>
<comment type="similarity">
    <text evidence="1">Belongs to the sigma-70 factor family.</text>
</comment>
<dbReference type="PANTHER" id="PTHR30603">
    <property type="entry name" value="RNA POLYMERASE SIGMA FACTOR RPO"/>
    <property type="match status" value="1"/>
</dbReference>
<evidence type="ECO:0000259" key="9">
    <source>
        <dbReference type="Pfam" id="PF04545"/>
    </source>
</evidence>
<feature type="compositionally biased region" description="Basic residues" evidence="6">
    <location>
        <begin position="319"/>
        <end position="329"/>
    </location>
</feature>
<evidence type="ECO:0008006" key="11">
    <source>
        <dbReference type="Google" id="ProtNLM"/>
    </source>
</evidence>
<dbReference type="InterPro" id="IPR007630">
    <property type="entry name" value="RNA_pol_sigma70_r4"/>
</dbReference>
<name>A0A7S3PTZ2_9STRA</name>
<feature type="region of interest" description="Disordered" evidence="6">
    <location>
        <begin position="253"/>
        <end position="375"/>
    </location>
</feature>
<dbReference type="SUPFAM" id="SSF88946">
    <property type="entry name" value="Sigma2 domain of RNA polymerase sigma factors"/>
    <property type="match status" value="1"/>
</dbReference>